<accession>A0A846XZA8</accession>
<keyword evidence="3" id="KW-1185">Reference proteome</keyword>
<sequence length="279" mass="29694">MYDLPDEVDVRAEGSVRIITLNRPDALNAVDDNLHTGLARLWPRLSEDREARVAVLTGAGRAFSAGGDFDYLGELSRDADLRAKTIAHGRDIVLGMARCRVPVVTAVNGPAVGLGCSLVALSDIVYIAEQAYLADPHVQVGLVAADGGPLTWPLHTSLLLAKEYALTGARIPAERAREMGLVNHVVEDPVAEARACAGRILQLPRQAVESTKRLLNLQLEHAVLATLDFALTAEDLTFQSEDLRANLARLTAPKNGASKSESSKSGSSKTASQSASSKV</sequence>
<evidence type="ECO:0000313" key="3">
    <source>
        <dbReference type="Proteomes" id="UP000565711"/>
    </source>
</evidence>
<evidence type="ECO:0000313" key="2">
    <source>
        <dbReference type="EMBL" id="NKY51014.1"/>
    </source>
</evidence>
<dbReference type="Proteomes" id="UP000565711">
    <property type="component" value="Unassembled WGS sequence"/>
</dbReference>
<reference evidence="2 3" key="1">
    <citation type="submission" date="2020-04" db="EMBL/GenBank/DDBJ databases">
        <title>MicrobeNet Type strains.</title>
        <authorList>
            <person name="Nicholson A.C."/>
        </authorList>
    </citation>
    <scope>NUCLEOTIDE SEQUENCE [LARGE SCALE GENOMIC DNA]</scope>
    <source>
        <strain evidence="2 3">JCM 12354</strain>
    </source>
</reference>
<dbReference type="Gene3D" id="3.90.226.10">
    <property type="entry name" value="2-enoyl-CoA Hydratase, Chain A, domain 1"/>
    <property type="match status" value="1"/>
</dbReference>
<feature type="compositionally biased region" description="Low complexity" evidence="1">
    <location>
        <begin position="257"/>
        <end position="279"/>
    </location>
</feature>
<dbReference type="PANTHER" id="PTHR43459:SF3">
    <property type="entry name" value="ENOYL-COA HYDRATASE ECHA15 (ENOYL HYDRASE) (UNSATURATED ACYL-COA HYDRATASE) (CROTONASE)-RELATED"/>
    <property type="match status" value="1"/>
</dbReference>
<dbReference type="SUPFAM" id="SSF52096">
    <property type="entry name" value="ClpP/crotonase"/>
    <property type="match status" value="1"/>
</dbReference>
<dbReference type="Pfam" id="PF00378">
    <property type="entry name" value="ECH_1"/>
    <property type="match status" value="1"/>
</dbReference>
<dbReference type="AlphaFoldDB" id="A0A846XZA8"/>
<feature type="region of interest" description="Disordered" evidence="1">
    <location>
        <begin position="249"/>
        <end position="279"/>
    </location>
</feature>
<keyword evidence="2" id="KW-0413">Isomerase</keyword>
<name>A0A846XZA8_9NOCA</name>
<dbReference type="CDD" id="cd06558">
    <property type="entry name" value="crotonase-like"/>
    <property type="match status" value="1"/>
</dbReference>
<dbReference type="InterPro" id="IPR001753">
    <property type="entry name" value="Enoyl-CoA_hydra/iso"/>
</dbReference>
<organism evidence="2 3">
    <name type="scientific">Nocardia vermiculata</name>
    <dbReference type="NCBI Taxonomy" id="257274"/>
    <lineage>
        <taxon>Bacteria</taxon>
        <taxon>Bacillati</taxon>
        <taxon>Actinomycetota</taxon>
        <taxon>Actinomycetes</taxon>
        <taxon>Mycobacteriales</taxon>
        <taxon>Nocardiaceae</taxon>
        <taxon>Nocardia</taxon>
    </lineage>
</organism>
<dbReference type="GO" id="GO:0016853">
    <property type="term" value="F:isomerase activity"/>
    <property type="evidence" value="ECO:0007669"/>
    <property type="project" value="UniProtKB-KW"/>
</dbReference>
<protein>
    <submittedName>
        <fullName evidence="2">Enoyl-CoA hydratase/isomerase family protein</fullName>
    </submittedName>
</protein>
<dbReference type="EMBL" id="JAAXOP010000005">
    <property type="protein sequence ID" value="NKY51014.1"/>
    <property type="molecule type" value="Genomic_DNA"/>
</dbReference>
<comment type="caution">
    <text evidence="2">The sequence shown here is derived from an EMBL/GenBank/DDBJ whole genome shotgun (WGS) entry which is preliminary data.</text>
</comment>
<evidence type="ECO:0000256" key="1">
    <source>
        <dbReference type="SAM" id="MobiDB-lite"/>
    </source>
</evidence>
<dbReference type="PANTHER" id="PTHR43459">
    <property type="entry name" value="ENOYL-COA HYDRATASE"/>
    <property type="match status" value="1"/>
</dbReference>
<dbReference type="InterPro" id="IPR029045">
    <property type="entry name" value="ClpP/crotonase-like_dom_sf"/>
</dbReference>
<gene>
    <name evidence="2" type="ORF">HGA08_12405</name>
</gene>
<proteinExistence type="predicted"/>